<keyword evidence="1" id="KW-1133">Transmembrane helix</keyword>
<evidence type="ECO:0000313" key="3">
    <source>
        <dbReference type="Proteomes" id="UP000250235"/>
    </source>
</evidence>
<keyword evidence="3" id="KW-1185">Reference proteome</keyword>
<dbReference type="AlphaFoldDB" id="A0A2Z7B4M4"/>
<protein>
    <submittedName>
        <fullName evidence="2">Uncharacterized protein</fullName>
    </submittedName>
</protein>
<sequence>MKNTGDAEEDQKRRSHIAIQCAKAAILLSSLKSDLNSNPPPLQVPSLSSVVVDCLSTMELSSICRYYFVDFQNEEMIEKLKIELIIERSKNKKLKFCIELELLLIFLWTLLLLMASKFL</sequence>
<reference evidence="2 3" key="1">
    <citation type="journal article" date="2015" name="Proc. Natl. Acad. Sci. U.S.A.">
        <title>The resurrection genome of Boea hygrometrica: A blueprint for survival of dehydration.</title>
        <authorList>
            <person name="Xiao L."/>
            <person name="Yang G."/>
            <person name="Zhang L."/>
            <person name="Yang X."/>
            <person name="Zhao S."/>
            <person name="Ji Z."/>
            <person name="Zhou Q."/>
            <person name="Hu M."/>
            <person name="Wang Y."/>
            <person name="Chen M."/>
            <person name="Xu Y."/>
            <person name="Jin H."/>
            <person name="Xiao X."/>
            <person name="Hu G."/>
            <person name="Bao F."/>
            <person name="Hu Y."/>
            <person name="Wan P."/>
            <person name="Li L."/>
            <person name="Deng X."/>
            <person name="Kuang T."/>
            <person name="Xiang C."/>
            <person name="Zhu J.K."/>
            <person name="Oliver M.J."/>
            <person name="He Y."/>
        </authorList>
    </citation>
    <scope>NUCLEOTIDE SEQUENCE [LARGE SCALE GENOMIC DNA]</scope>
    <source>
        <strain evidence="3">cv. XS01</strain>
    </source>
</reference>
<name>A0A2Z7B4M4_9LAMI</name>
<organism evidence="2 3">
    <name type="scientific">Dorcoceras hygrometricum</name>
    <dbReference type="NCBI Taxonomy" id="472368"/>
    <lineage>
        <taxon>Eukaryota</taxon>
        <taxon>Viridiplantae</taxon>
        <taxon>Streptophyta</taxon>
        <taxon>Embryophyta</taxon>
        <taxon>Tracheophyta</taxon>
        <taxon>Spermatophyta</taxon>
        <taxon>Magnoliopsida</taxon>
        <taxon>eudicotyledons</taxon>
        <taxon>Gunneridae</taxon>
        <taxon>Pentapetalae</taxon>
        <taxon>asterids</taxon>
        <taxon>lamiids</taxon>
        <taxon>Lamiales</taxon>
        <taxon>Gesneriaceae</taxon>
        <taxon>Didymocarpoideae</taxon>
        <taxon>Trichosporeae</taxon>
        <taxon>Loxocarpinae</taxon>
        <taxon>Dorcoceras</taxon>
    </lineage>
</organism>
<evidence type="ECO:0000256" key="1">
    <source>
        <dbReference type="SAM" id="Phobius"/>
    </source>
</evidence>
<dbReference type="EMBL" id="KV010000">
    <property type="protein sequence ID" value="KZV28908.1"/>
    <property type="molecule type" value="Genomic_DNA"/>
</dbReference>
<gene>
    <name evidence="2" type="ORF">F511_13703</name>
</gene>
<feature type="transmembrane region" description="Helical" evidence="1">
    <location>
        <begin position="96"/>
        <end position="115"/>
    </location>
</feature>
<proteinExistence type="predicted"/>
<keyword evidence="1" id="KW-0472">Membrane</keyword>
<evidence type="ECO:0000313" key="2">
    <source>
        <dbReference type="EMBL" id="KZV28908.1"/>
    </source>
</evidence>
<dbReference type="Proteomes" id="UP000250235">
    <property type="component" value="Unassembled WGS sequence"/>
</dbReference>
<keyword evidence="1" id="KW-0812">Transmembrane</keyword>
<accession>A0A2Z7B4M4</accession>